<gene>
    <name evidence="2" type="ORF">V1478_017430</name>
</gene>
<sequence>MQTNKKVASGHKLGARASDGHNDSSTLLAWISTLGRGCSRSTPRVICKAYSVVELTKLKTEDAFAANTILVDGTANDVSRRTWSITFIVNRCNPSKYFRNNLISLVSSIERFGVLSLEIASTEKWSSLVSFQQPFAIFDLEF</sequence>
<dbReference type="Proteomes" id="UP001607302">
    <property type="component" value="Unassembled WGS sequence"/>
</dbReference>
<protein>
    <submittedName>
        <fullName evidence="2">Uncharacterized protein</fullName>
    </submittedName>
</protein>
<proteinExistence type="predicted"/>
<dbReference type="EMBL" id="JAUDFV010000164">
    <property type="protein sequence ID" value="KAL2712839.1"/>
    <property type="molecule type" value="Genomic_DNA"/>
</dbReference>
<dbReference type="AlphaFoldDB" id="A0ABD1ZWU9"/>
<comment type="caution">
    <text evidence="2">The sequence shown here is derived from an EMBL/GenBank/DDBJ whole genome shotgun (WGS) entry which is preliminary data.</text>
</comment>
<name>A0ABD1ZWU9_VESSQ</name>
<organism evidence="2 3">
    <name type="scientific">Vespula squamosa</name>
    <name type="common">Southern yellow jacket</name>
    <name type="synonym">Wasp</name>
    <dbReference type="NCBI Taxonomy" id="30214"/>
    <lineage>
        <taxon>Eukaryota</taxon>
        <taxon>Metazoa</taxon>
        <taxon>Ecdysozoa</taxon>
        <taxon>Arthropoda</taxon>
        <taxon>Hexapoda</taxon>
        <taxon>Insecta</taxon>
        <taxon>Pterygota</taxon>
        <taxon>Neoptera</taxon>
        <taxon>Endopterygota</taxon>
        <taxon>Hymenoptera</taxon>
        <taxon>Apocrita</taxon>
        <taxon>Aculeata</taxon>
        <taxon>Vespoidea</taxon>
        <taxon>Vespidae</taxon>
        <taxon>Vespinae</taxon>
        <taxon>Vespula</taxon>
    </lineage>
</organism>
<evidence type="ECO:0000256" key="1">
    <source>
        <dbReference type="SAM" id="MobiDB-lite"/>
    </source>
</evidence>
<evidence type="ECO:0000313" key="2">
    <source>
        <dbReference type="EMBL" id="KAL2712839.1"/>
    </source>
</evidence>
<keyword evidence="3" id="KW-1185">Reference proteome</keyword>
<feature type="region of interest" description="Disordered" evidence="1">
    <location>
        <begin position="1"/>
        <end position="20"/>
    </location>
</feature>
<accession>A0ABD1ZWU9</accession>
<reference evidence="2 3" key="1">
    <citation type="journal article" date="2024" name="Ann. Entomol. Soc. Am.">
        <title>Genomic analyses of the southern and eastern yellowjacket wasps (Hymenoptera: Vespidae) reveal evolutionary signatures of social life.</title>
        <authorList>
            <person name="Catto M.A."/>
            <person name="Caine P.B."/>
            <person name="Orr S.E."/>
            <person name="Hunt B.G."/>
            <person name="Goodisman M.A.D."/>
        </authorList>
    </citation>
    <scope>NUCLEOTIDE SEQUENCE [LARGE SCALE GENOMIC DNA]</scope>
    <source>
        <strain evidence="2">233</strain>
        <tissue evidence="2">Head and thorax</tissue>
    </source>
</reference>
<evidence type="ECO:0000313" key="3">
    <source>
        <dbReference type="Proteomes" id="UP001607302"/>
    </source>
</evidence>